<dbReference type="Pfam" id="PF13561">
    <property type="entry name" value="adh_short_C2"/>
    <property type="match status" value="1"/>
</dbReference>
<evidence type="ECO:0000256" key="1">
    <source>
        <dbReference type="ARBA" id="ARBA00006484"/>
    </source>
</evidence>
<dbReference type="PRINTS" id="PR00080">
    <property type="entry name" value="SDRFAMILY"/>
</dbReference>
<protein>
    <recommendedName>
        <fullName evidence="5">Oxidoreductase</fullName>
    </recommendedName>
</protein>
<comment type="caution">
    <text evidence="3">The sequence shown here is derived from an EMBL/GenBank/DDBJ whole genome shotgun (WGS) entry which is preliminary data.</text>
</comment>
<accession>A0A840I3A8</accession>
<dbReference type="PANTHER" id="PTHR43639">
    <property type="entry name" value="OXIDOREDUCTASE, SHORT-CHAIN DEHYDROGENASE/REDUCTASE FAMILY (AFU_ORTHOLOGUE AFUA_5G02870)"/>
    <property type="match status" value="1"/>
</dbReference>
<comment type="similarity">
    <text evidence="1">Belongs to the short-chain dehydrogenases/reductases (SDR) family.</text>
</comment>
<reference evidence="3 4" key="1">
    <citation type="submission" date="2020-08" db="EMBL/GenBank/DDBJ databases">
        <title>Genomic Encyclopedia of Type Strains, Phase IV (KMG-IV): sequencing the most valuable type-strain genomes for metagenomic binning, comparative biology and taxonomic classification.</title>
        <authorList>
            <person name="Goeker M."/>
        </authorList>
    </citation>
    <scope>NUCLEOTIDE SEQUENCE [LARGE SCALE GENOMIC DNA]</scope>
    <source>
        <strain evidence="3 4">DSM 102850</strain>
    </source>
</reference>
<dbReference type="RefSeq" id="WP_183816847.1">
    <property type="nucleotide sequence ID" value="NZ_JACHOB010000002.1"/>
</dbReference>
<dbReference type="PANTHER" id="PTHR43639:SF1">
    <property type="entry name" value="SHORT-CHAIN DEHYDROGENASE_REDUCTASE FAMILY PROTEIN"/>
    <property type="match status" value="1"/>
</dbReference>
<dbReference type="AlphaFoldDB" id="A0A840I3A8"/>
<name>A0A840I3A8_9PROT</name>
<proteinExistence type="inferred from homology"/>
<evidence type="ECO:0000313" key="4">
    <source>
        <dbReference type="Proteomes" id="UP000563524"/>
    </source>
</evidence>
<gene>
    <name evidence="3" type="ORF">GGQ59_001182</name>
</gene>
<dbReference type="InterPro" id="IPR036291">
    <property type="entry name" value="NAD(P)-bd_dom_sf"/>
</dbReference>
<dbReference type="PROSITE" id="PS00061">
    <property type="entry name" value="ADH_SHORT"/>
    <property type="match status" value="1"/>
</dbReference>
<dbReference type="PRINTS" id="PR00081">
    <property type="entry name" value="GDHRDH"/>
</dbReference>
<evidence type="ECO:0008006" key="5">
    <source>
        <dbReference type="Google" id="ProtNLM"/>
    </source>
</evidence>
<dbReference type="Proteomes" id="UP000563524">
    <property type="component" value="Unassembled WGS sequence"/>
</dbReference>
<dbReference type="Gene3D" id="3.40.50.720">
    <property type="entry name" value="NAD(P)-binding Rossmann-like Domain"/>
    <property type="match status" value="1"/>
</dbReference>
<evidence type="ECO:0000256" key="2">
    <source>
        <dbReference type="ARBA" id="ARBA00023002"/>
    </source>
</evidence>
<dbReference type="PROSITE" id="PS51257">
    <property type="entry name" value="PROKAR_LIPOPROTEIN"/>
    <property type="match status" value="1"/>
</dbReference>
<dbReference type="EMBL" id="JACHOB010000002">
    <property type="protein sequence ID" value="MBB4658668.1"/>
    <property type="molecule type" value="Genomic_DNA"/>
</dbReference>
<keyword evidence="2" id="KW-0560">Oxidoreductase</keyword>
<dbReference type="SUPFAM" id="SSF51735">
    <property type="entry name" value="NAD(P)-binding Rossmann-fold domains"/>
    <property type="match status" value="1"/>
</dbReference>
<keyword evidence="4" id="KW-1185">Reference proteome</keyword>
<organism evidence="3 4">
    <name type="scientific">Parvularcula dongshanensis</name>
    <dbReference type="NCBI Taxonomy" id="1173995"/>
    <lineage>
        <taxon>Bacteria</taxon>
        <taxon>Pseudomonadati</taxon>
        <taxon>Pseudomonadota</taxon>
        <taxon>Alphaproteobacteria</taxon>
        <taxon>Parvularculales</taxon>
        <taxon>Parvularculaceae</taxon>
        <taxon>Parvularcula</taxon>
    </lineage>
</organism>
<sequence>MEEAKTAIVTGAAHGIGLACARRLAQDGYRVVMADENGEALRGVADGIGGLAVEADVSSEQDVARLVERAAEAGPLGLIVSNAGVSRFGSLKDTSLDQWNRILSVNLTAAFLLAKHAEDALRAAKGAMVLIASSRAHMSEPDTHAYSATKGGLVALTHSLAVSLGPDVRVNCVSPGWINVSGEDLSEEDHAQHPAGRVGRPEDVADAVAYLSSAGFATGAELILDGGMTRKMIYA</sequence>
<evidence type="ECO:0000313" key="3">
    <source>
        <dbReference type="EMBL" id="MBB4658668.1"/>
    </source>
</evidence>
<dbReference type="GO" id="GO:0016491">
    <property type="term" value="F:oxidoreductase activity"/>
    <property type="evidence" value="ECO:0007669"/>
    <property type="project" value="UniProtKB-KW"/>
</dbReference>
<dbReference type="FunFam" id="3.40.50.720:FF:000084">
    <property type="entry name" value="Short-chain dehydrogenase reductase"/>
    <property type="match status" value="1"/>
</dbReference>
<dbReference type="InterPro" id="IPR002347">
    <property type="entry name" value="SDR_fam"/>
</dbReference>
<dbReference type="InterPro" id="IPR020904">
    <property type="entry name" value="Sc_DH/Rdtase_CS"/>
</dbReference>